<feature type="domain" description="Mechanosensitive ion channel MscS" evidence="8">
    <location>
        <begin position="175"/>
        <end position="241"/>
    </location>
</feature>
<dbReference type="EMBL" id="DRPZ01000165">
    <property type="protein sequence ID" value="HGY09613.1"/>
    <property type="molecule type" value="Genomic_DNA"/>
</dbReference>
<dbReference type="PANTHER" id="PTHR30221:SF1">
    <property type="entry name" value="SMALL-CONDUCTANCE MECHANOSENSITIVE CHANNEL"/>
    <property type="match status" value="1"/>
</dbReference>
<keyword evidence="5 7" id="KW-1133">Transmembrane helix</keyword>
<feature type="transmembrane region" description="Helical" evidence="7">
    <location>
        <begin position="32"/>
        <end position="49"/>
    </location>
</feature>
<feature type="transmembrane region" description="Helical" evidence="7">
    <location>
        <begin position="70"/>
        <end position="90"/>
    </location>
</feature>
<comment type="similarity">
    <text evidence="2">Belongs to the MscS (TC 1.A.23) family.</text>
</comment>
<dbReference type="Pfam" id="PF00924">
    <property type="entry name" value="MS_channel_2nd"/>
    <property type="match status" value="1"/>
</dbReference>
<dbReference type="SUPFAM" id="SSF50182">
    <property type="entry name" value="Sm-like ribonucleoproteins"/>
    <property type="match status" value="1"/>
</dbReference>
<feature type="domain" description="Mechanosensitive ion channel MscS C-terminal" evidence="9">
    <location>
        <begin position="249"/>
        <end position="333"/>
    </location>
</feature>
<proteinExistence type="inferred from homology"/>
<comment type="caution">
    <text evidence="10">The sequence shown here is derived from an EMBL/GenBank/DDBJ whole genome shotgun (WGS) entry which is preliminary data.</text>
</comment>
<organism evidence="10">
    <name type="scientific">Oceanithermus profundus</name>
    <dbReference type="NCBI Taxonomy" id="187137"/>
    <lineage>
        <taxon>Bacteria</taxon>
        <taxon>Thermotogati</taxon>
        <taxon>Deinococcota</taxon>
        <taxon>Deinococci</taxon>
        <taxon>Thermales</taxon>
        <taxon>Thermaceae</taxon>
        <taxon>Oceanithermus</taxon>
    </lineage>
</organism>
<keyword evidence="6 7" id="KW-0472">Membrane</keyword>
<dbReference type="InterPro" id="IPR006685">
    <property type="entry name" value="MscS_channel_2nd"/>
</dbReference>
<dbReference type="InterPro" id="IPR011014">
    <property type="entry name" value="MscS_channel_TM-2"/>
</dbReference>
<evidence type="ECO:0000256" key="4">
    <source>
        <dbReference type="ARBA" id="ARBA00022692"/>
    </source>
</evidence>
<dbReference type="AlphaFoldDB" id="A0A7C4Z5L6"/>
<name>A0A7C4Z5L6_9DEIN</name>
<evidence type="ECO:0000256" key="5">
    <source>
        <dbReference type="ARBA" id="ARBA00022989"/>
    </source>
</evidence>
<evidence type="ECO:0000259" key="9">
    <source>
        <dbReference type="Pfam" id="PF21082"/>
    </source>
</evidence>
<evidence type="ECO:0000256" key="7">
    <source>
        <dbReference type="SAM" id="Phobius"/>
    </source>
</evidence>
<keyword evidence="4 7" id="KW-0812">Transmembrane</keyword>
<feature type="transmembrane region" description="Helical" evidence="7">
    <location>
        <begin position="96"/>
        <end position="117"/>
    </location>
</feature>
<protein>
    <submittedName>
        <fullName evidence="10">Mechanosensitive ion channel family protein</fullName>
    </submittedName>
</protein>
<accession>A0A7C4Z5L6</accession>
<sequence length="353" mass="38588">MNQVWSHMLEALRRFGGAGPETSGWAERGYQLAAWLGLVLVAWLFAWLGKGLTALLARRLDGRARRRLQGVWDLLFWGAVLTFAVSVFGLGDPQAVARAFAKLAFVYLVWVGIEALIETRLARRGFDPNLLLLLRYVLMTVLVVWAAYMVAGAQIAPVIGALGVLGLAMGLAAQDTFSNFISGIILLMDRPFRIGDWVQIGGEYGKVEGLTLRTTRLRTPDNESVAIPNAVVAGGEIKNLSAGGPLRLRIPVGVAYRHDTREVRALLERVVSAHPKLLADPAPAVLVTGLGDNSVDFTLVVWIPEHEIPNYPVVAAELTEAAKIAFDEAGIEIPFPQRTVWFPEPLRVVQISE</sequence>
<gene>
    <name evidence="10" type="ORF">ENK37_06125</name>
</gene>
<comment type="subcellular location">
    <subcellularLocation>
        <location evidence="1">Cell membrane</location>
        <topology evidence="1">Multi-pass membrane protein</topology>
    </subcellularLocation>
</comment>
<dbReference type="SUPFAM" id="SSF82689">
    <property type="entry name" value="Mechanosensitive channel protein MscS (YggB), C-terminal domain"/>
    <property type="match status" value="1"/>
</dbReference>
<dbReference type="SUPFAM" id="SSF82861">
    <property type="entry name" value="Mechanosensitive channel protein MscS (YggB), transmembrane region"/>
    <property type="match status" value="1"/>
</dbReference>
<dbReference type="Gene3D" id="2.30.30.60">
    <property type="match status" value="1"/>
</dbReference>
<dbReference type="Gene3D" id="3.30.70.100">
    <property type="match status" value="1"/>
</dbReference>
<dbReference type="GO" id="GO:0005886">
    <property type="term" value="C:plasma membrane"/>
    <property type="evidence" value="ECO:0007669"/>
    <property type="project" value="UniProtKB-SubCell"/>
</dbReference>
<evidence type="ECO:0000256" key="6">
    <source>
        <dbReference type="ARBA" id="ARBA00023136"/>
    </source>
</evidence>
<reference evidence="10" key="1">
    <citation type="journal article" date="2020" name="mSystems">
        <title>Genome- and Community-Level Interaction Insights into Carbon Utilization and Element Cycling Functions of Hydrothermarchaeota in Hydrothermal Sediment.</title>
        <authorList>
            <person name="Zhou Z."/>
            <person name="Liu Y."/>
            <person name="Xu W."/>
            <person name="Pan J."/>
            <person name="Luo Z.H."/>
            <person name="Li M."/>
        </authorList>
    </citation>
    <scope>NUCLEOTIDE SEQUENCE [LARGE SCALE GENOMIC DNA]</scope>
    <source>
        <strain evidence="10">HyVt-570</strain>
    </source>
</reference>
<dbReference type="Pfam" id="PF21082">
    <property type="entry name" value="MS_channel_3rd"/>
    <property type="match status" value="1"/>
</dbReference>
<dbReference type="InterPro" id="IPR045275">
    <property type="entry name" value="MscS_archaea/bacteria_type"/>
</dbReference>
<dbReference type="Proteomes" id="UP000885759">
    <property type="component" value="Unassembled WGS sequence"/>
</dbReference>
<evidence type="ECO:0000256" key="2">
    <source>
        <dbReference type="ARBA" id="ARBA00008017"/>
    </source>
</evidence>
<dbReference type="InterPro" id="IPR049278">
    <property type="entry name" value="MS_channel_C"/>
</dbReference>
<feature type="transmembrane region" description="Helical" evidence="7">
    <location>
        <begin position="129"/>
        <end position="148"/>
    </location>
</feature>
<evidence type="ECO:0000259" key="8">
    <source>
        <dbReference type="Pfam" id="PF00924"/>
    </source>
</evidence>
<dbReference type="Gene3D" id="1.10.287.1260">
    <property type="match status" value="1"/>
</dbReference>
<evidence type="ECO:0000256" key="1">
    <source>
        <dbReference type="ARBA" id="ARBA00004651"/>
    </source>
</evidence>
<dbReference type="InterPro" id="IPR011066">
    <property type="entry name" value="MscS_channel_C_sf"/>
</dbReference>
<dbReference type="InterPro" id="IPR010920">
    <property type="entry name" value="LSM_dom_sf"/>
</dbReference>
<dbReference type="InterPro" id="IPR023408">
    <property type="entry name" value="MscS_beta-dom_sf"/>
</dbReference>
<evidence type="ECO:0000256" key="3">
    <source>
        <dbReference type="ARBA" id="ARBA00022475"/>
    </source>
</evidence>
<dbReference type="GO" id="GO:0008381">
    <property type="term" value="F:mechanosensitive monoatomic ion channel activity"/>
    <property type="evidence" value="ECO:0007669"/>
    <property type="project" value="InterPro"/>
</dbReference>
<dbReference type="PANTHER" id="PTHR30221">
    <property type="entry name" value="SMALL-CONDUCTANCE MECHANOSENSITIVE CHANNEL"/>
    <property type="match status" value="1"/>
</dbReference>
<evidence type="ECO:0000313" key="10">
    <source>
        <dbReference type="EMBL" id="HGY09613.1"/>
    </source>
</evidence>
<keyword evidence="3" id="KW-1003">Cell membrane</keyword>